<reference evidence="1" key="1">
    <citation type="submission" date="2020-07" db="EMBL/GenBank/DDBJ databases">
        <authorList>
            <person name="Nieuwenhuis M."/>
            <person name="Van De Peppel L.J.J."/>
        </authorList>
    </citation>
    <scope>NUCLEOTIDE SEQUENCE</scope>
    <source>
        <strain evidence="1">AP01</strain>
        <tissue evidence="1">Mycelium</tissue>
    </source>
</reference>
<dbReference type="AlphaFoldDB" id="A0A9P7G125"/>
<evidence type="ECO:0000313" key="1">
    <source>
        <dbReference type="EMBL" id="KAG5640113.1"/>
    </source>
</evidence>
<protein>
    <submittedName>
        <fullName evidence="1">Uncharacterized protein</fullName>
    </submittedName>
</protein>
<reference evidence="1" key="2">
    <citation type="submission" date="2021-10" db="EMBL/GenBank/DDBJ databases">
        <title>Phylogenomics reveals ancestral predisposition of the termite-cultivated fungus Termitomyces towards a domesticated lifestyle.</title>
        <authorList>
            <person name="Auxier B."/>
            <person name="Grum-Grzhimaylo A."/>
            <person name="Cardenas M.E."/>
            <person name="Lodge J.D."/>
            <person name="Laessoe T."/>
            <person name="Pedersen O."/>
            <person name="Smith M.E."/>
            <person name="Kuyper T.W."/>
            <person name="Franco-Molano E.A."/>
            <person name="Baroni T.J."/>
            <person name="Aanen D.K."/>
        </authorList>
    </citation>
    <scope>NUCLEOTIDE SEQUENCE</scope>
    <source>
        <strain evidence="1">AP01</strain>
        <tissue evidence="1">Mycelium</tissue>
    </source>
</reference>
<dbReference type="Proteomes" id="UP000775547">
    <property type="component" value="Unassembled WGS sequence"/>
</dbReference>
<sequence>AWDGIGLLIAPTKVLVDQHVSAQGSLSKLDFVILPLPQQPQAPAPQPTWANFNQILQGFNAMGETLQQSQELNMQTVQAMCVIMEQLACIGNLATTLPQYIALALQPHPIILAPANPQGASHFCKPRIFKGKATDVKQFI</sequence>
<gene>
    <name evidence="1" type="ORF">DXG03_001053</name>
</gene>
<proteinExistence type="predicted"/>
<comment type="caution">
    <text evidence="1">The sequence shown here is derived from an EMBL/GenBank/DDBJ whole genome shotgun (WGS) entry which is preliminary data.</text>
</comment>
<feature type="non-terminal residue" evidence="1">
    <location>
        <position position="1"/>
    </location>
</feature>
<accession>A0A9P7G125</accession>
<name>A0A9P7G125_9AGAR</name>
<evidence type="ECO:0000313" key="2">
    <source>
        <dbReference type="Proteomes" id="UP000775547"/>
    </source>
</evidence>
<dbReference type="EMBL" id="JABCKV010001185">
    <property type="protein sequence ID" value="KAG5640113.1"/>
    <property type="molecule type" value="Genomic_DNA"/>
</dbReference>
<organism evidence="1 2">
    <name type="scientific">Asterophora parasitica</name>
    <dbReference type="NCBI Taxonomy" id="117018"/>
    <lineage>
        <taxon>Eukaryota</taxon>
        <taxon>Fungi</taxon>
        <taxon>Dikarya</taxon>
        <taxon>Basidiomycota</taxon>
        <taxon>Agaricomycotina</taxon>
        <taxon>Agaricomycetes</taxon>
        <taxon>Agaricomycetidae</taxon>
        <taxon>Agaricales</taxon>
        <taxon>Tricholomatineae</taxon>
        <taxon>Lyophyllaceae</taxon>
        <taxon>Asterophora</taxon>
    </lineage>
</organism>
<keyword evidence="2" id="KW-1185">Reference proteome</keyword>